<dbReference type="EMBL" id="FOTW01000021">
    <property type="protein sequence ID" value="SFM47471.1"/>
    <property type="molecule type" value="Genomic_DNA"/>
</dbReference>
<keyword evidence="4" id="KW-1185">Reference proteome</keyword>
<dbReference type="Gene3D" id="3.40.50.2000">
    <property type="entry name" value="Glycogen Phosphorylase B"/>
    <property type="match status" value="2"/>
</dbReference>
<sequence length="386" mass="41171">MPDTVPPHRAHLLCVVAARPNLMKMAPILAALGRLRPAVDVSLVHTGQHDDAAMDARQFAALGLAPPQLDLAVGQSSHAQQTAEVMRRFEPALRRLAPQAVLLVGDVNSTLACALVAAKLGVPVLHVEAGLRSYDRRMPEEINRVLTDQLSELLFTSEPAALNNLLLEGVAAARIHHVGNVMIDSLLAQLPRAVPTATVLARAGRRDLLAAGQRYAVLTLQRPANVDHPARLRKLMAAVRKISQQLPVIFPLDPHTRARLGEGGLLPPPDAPGVACLPPADYLEMLGLMKDASVVLTDSGGVQEETTALGVPCLTLRENTERPITVSEGSNTVAGHDPAVILALCEDILRHGGKTGRRPALWDGQAAGRIAGVVDAWLQRRGAHAR</sequence>
<dbReference type="STRING" id="758825.SAMN02982985_04185"/>
<dbReference type="OrthoDB" id="9803238at2"/>
<dbReference type="GO" id="GO:0016853">
    <property type="term" value="F:isomerase activity"/>
    <property type="evidence" value="ECO:0007669"/>
    <property type="project" value="UniProtKB-KW"/>
</dbReference>
<dbReference type="NCBIfam" id="TIGR00236">
    <property type="entry name" value="wecB"/>
    <property type="match status" value="1"/>
</dbReference>
<dbReference type="RefSeq" id="WP_093389643.1">
    <property type="nucleotide sequence ID" value="NZ_FOTW01000021.1"/>
</dbReference>
<dbReference type="AlphaFoldDB" id="A0A1I4R5D4"/>
<feature type="domain" description="UDP-N-acetylglucosamine 2-epimerase" evidence="2">
    <location>
        <begin position="36"/>
        <end position="373"/>
    </location>
</feature>
<name>A0A1I4R5D4_9BURK</name>
<reference evidence="3 4" key="1">
    <citation type="submission" date="2016-10" db="EMBL/GenBank/DDBJ databases">
        <authorList>
            <person name="de Groot N.N."/>
        </authorList>
    </citation>
    <scope>NUCLEOTIDE SEQUENCE [LARGE SCALE GENOMIC DNA]</scope>
    <source>
        <strain evidence="3 4">ATCC 43154</strain>
    </source>
</reference>
<evidence type="ECO:0000259" key="2">
    <source>
        <dbReference type="Pfam" id="PF02350"/>
    </source>
</evidence>
<evidence type="ECO:0000256" key="1">
    <source>
        <dbReference type="RuleBase" id="RU003513"/>
    </source>
</evidence>
<evidence type="ECO:0000313" key="3">
    <source>
        <dbReference type="EMBL" id="SFM47471.1"/>
    </source>
</evidence>
<organism evidence="3 4">
    <name type="scientific">Rugamonas rubra</name>
    <dbReference type="NCBI Taxonomy" id="758825"/>
    <lineage>
        <taxon>Bacteria</taxon>
        <taxon>Pseudomonadati</taxon>
        <taxon>Pseudomonadota</taxon>
        <taxon>Betaproteobacteria</taxon>
        <taxon>Burkholderiales</taxon>
        <taxon>Oxalobacteraceae</taxon>
        <taxon>Telluria group</taxon>
        <taxon>Rugamonas</taxon>
    </lineage>
</organism>
<dbReference type="InterPro" id="IPR003331">
    <property type="entry name" value="UDP_GlcNAc_Epimerase_2_dom"/>
</dbReference>
<keyword evidence="1" id="KW-0413">Isomerase</keyword>
<dbReference type="PANTHER" id="PTHR43174">
    <property type="entry name" value="UDP-N-ACETYLGLUCOSAMINE 2-EPIMERASE"/>
    <property type="match status" value="1"/>
</dbReference>
<comment type="similarity">
    <text evidence="1">Belongs to the UDP-N-acetylglucosamine 2-epimerase family.</text>
</comment>
<dbReference type="InterPro" id="IPR029767">
    <property type="entry name" value="WecB-like"/>
</dbReference>
<protein>
    <submittedName>
        <fullName evidence="3">UDP-N-acetylglucosamine 2-epimerase (Non-hydrolysing)</fullName>
    </submittedName>
</protein>
<gene>
    <name evidence="3" type="ORF">SAMN02982985_04185</name>
</gene>
<dbReference type="PANTHER" id="PTHR43174:SF1">
    <property type="entry name" value="UDP-N-ACETYLGLUCOSAMINE 2-EPIMERASE"/>
    <property type="match status" value="1"/>
</dbReference>
<dbReference type="Pfam" id="PF02350">
    <property type="entry name" value="Epimerase_2"/>
    <property type="match status" value="1"/>
</dbReference>
<accession>A0A1I4R5D4</accession>
<evidence type="ECO:0000313" key="4">
    <source>
        <dbReference type="Proteomes" id="UP000199470"/>
    </source>
</evidence>
<proteinExistence type="inferred from homology"/>
<dbReference type="Proteomes" id="UP000199470">
    <property type="component" value="Unassembled WGS sequence"/>
</dbReference>
<dbReference type="CDD" id="cd03786">
    <property type="entry name" value="GTB_UDP-GlcNAc_2-Epimerase"/>
    <property type="match status" value="1"/>
</dbReference>
<dbReference type="SUPFAM" id="SSF53756">
    <property type="entry name" value="UDP-Glycosyltransferase/glycogen phosphorylase"/>
    <property type="match status" value="1"/>
</dbReference>